<evidence type="ECO:0000256" key="3">
    <source>
        <dbReference type="ARBA" id="ARBA00021523"/>
    </source>
</evidence>
<reference evidence="5" key="1">
    <citation type="submission" date="2016-10" db="EMBL/GenBank/DDBJ databases">
        <title>Chloroplast genomes as a tool to resolve red algal phylogenies: a case study in the Nemaliales.</title>
        <authorList>
            <person name="Costa J.F."/>
            <person name="Lin S.M."/>
            <person name="Macaya E.C."/>
            <person name="Fernandez-Garcia C."/>
            <person name="Verbruggen H."/>
        </authorList>
    </citation>
    <scope>NUCLEOTIDE SEQUENCE</scope>
    <source>
        <strain evidence="5">J.0258</strain>
    </source>
</reference>
<dbReference type="Pfam" id="PF04481">
    <property type="entry name" value="DUF561"/>
    <property type="match status" value="1"/>
</dbReference>
<dbReference type="InterPro" id="IPR007570">
    <property type="entry name" value="Uncharacterised_Ycf23"/>
</dbReference>
<reference evidence="5" key="2">
    <citation type="submission" date="2016-10" db="EMBL/GenBank/DDBJ databases">
        <authorList>
            <person name="de Groot N.N."/>
        </authorList>
    </citation>
    <scope>NUCLEOTIDE SEQUENCE</scope>
    <source>
        <strain evidence="5">J.0258</strain>
    </source>
</reference>
<evidence type="ECO:0000256" key="4">
    <source>
        <dbReference type="ARBA" id="ARBA00022640"/>
    </source>
</evidence>
<organism evidence="5">
    <name type="scientific">Dermonema virens</name>
    <dbReference type="NCBI Taxonomy" id="1077399"/>
    <lineage>
        <taxon>Eukaryota</taxon>
        <taxon>Rhodophyta</taxon>
        <taxon>Florideophyceae</taxon>
        <taxon>Nemaliophycidae</taxon>
        <taxon>Nemaliales</taxon>
        <taxon>Liagoraceae</taxon>
        <taxon>Dermonema</taxon>
    </lineage>
</organism>
<comment type="similarity">
    <text evidence="2">Belongs to the ycf23 family.</text>
</comment>
<dbReference type="EMBL" id="LT622863">
    <property type="protein sequence ID" value="SCW21300.1"/>
    <property type="molecule type" value="Genomic_DNA"/>
</dbReference>
<evidence type="ECO:0000256" key="2">
    <source>
        <dbReference type="ARBA" id="ARBA00009664"/>
    </source>
</evidence>
<protein>
    <recommendedName>
        <fullName evidence="3">Uncharacterized protein ycf23</fullName>
    </recommendedName>
</protein>
<keyword evidence="5" id="KW-0150">Chloroplast</keyword>
<dbReference type="AlphaFoldDB" id="A0A1G4NRL7"/>
<keyword evidence="4 5" id="KW-0934">Plastid</keyword>
<gene>
    <name evidence="5" type="primary">ycf23</name>
    <name evidence="5" type="ORF">BQ776_67</name>
</gene>
<dbReference type="RefSeq" id="YP_009313046.1">
    <property type="nucleotide sequence ID" value="NC_031655.1"/>
</dbReference>
<sequence length="265" mass="28976">MLNKSLAIACQEKRFLKAILGIDNFQIGEFVGNLKAFEVGGATCLDIGANTDLLQEVKKIVSIPICVSSISVSELEKCYYAGADVLELGNFDIFYSKNIHFTSQQIIATTKKLRERLPSACVCITIPHILSLNEQLLLAQELERLGVDMLQTEGSFSKLAKKSNLLNTFYNASATLSSTMVLSERIGIPIIASSGINPLTAPLAILSGASGVGIGSYFRDFSVPLDVSKEVSEVKYAMQANHVLSNHSQKHEFFRRKISNLNKVL</sequence>
<proteinExistence type="inferred from homology"/>
<dbReference type="InterPro" id="IPR013785">
    <property type="entry name" value="Aldolase_TIM"/>
</dbReference>
<dbReference type="SUPFAM" id="SSF51395">
    <property type="entry name" value="FMN-linked oxidoreductases"/>
    <property type="match status" value="1"/>
</dbReference>
<evidence type="ECO:0000313" key="5">
    <source>
        <dbReference type="EMBL" id="SCW21300.1"/>
    </source>
</evidence>
<evidence type="ECO:0000256" key="1">
    <source>
        <dbReference type="ARBA" id="ARBA00004474"/>
    </source>
</evidence>
<comment type="subcellular location">
    <subcellularLocation>
        <location evidence="1">Plastid</location>
    </subcellularLocation>
</comment>
<dbReference type="PANTHER" id="PTHR36895:SF1">
    <property type="entry name" value="YCF23 PROTEIN"/>
    <property type="match status" value="1"/>
</dbReference>
<dbReference type="GeneID" id="30000229"/>
<dbReference type="Gene3D" id="3.20.20.70">
    <property type="entry name" value="Aldolase class I"/>
    <property type="match status" value="1"/>
</dbReference>
<name>A0A1G4NRL7_9FLOR</name>
<dbReference type="GO" id="GO:0009536">
    <property type="term" value="C:plastid"/>
    <property type="evidence" value="ECO:0007669"/>
    <property type="project" value="UniProtKB-SubCell"/>
</dbReference>
<accession>A0A1G4NRL7</accession>
<dbReference type="PANTHER" id="PTHR36895">
    <property type="match status" value="1"/>
</dbReference>
<geneLocation type="chloroplast" evidence="5"/>
<dbReference type="CDD" id="cd04722">
    <property type="entry name" value="TIM_phosphate_binding"/>
    <property type="match status" value="1"/>
</dbReference>